<dbReference type="PANTHER" id="PTHR45772:SF3">
    <property type="entry name" value="ABC TRANSPORTER ATP-BINDING PROTEIN"/>
    <property type="match status" value="1"/>
</dbReference>
<dbReference type="AlphaFoldDB" id="A0A1N7IIJ4"/>
<dbReference type="InterPro" id="IPR003593">
    <property type="entry name" value="AAA+_ATPase"/>
</dbReference>
<reference evidence="5 6" key="1">
    <citation type="submission" date="2017-01" db="EMBL/GenBank/DDBJ databases">
        <authorList>
            <person name="Mah S.A."/>
            <person name="Swanson W.J."/>
            <person name="Moy G.W."/>
            <person name="Vacquier V.D."/>
        </authorList>
    </citation>
    <scope>NUCLEOTIDE SEQUENCE [LARGE SCALE GENOMIC DNA]</scope>
    <source>
        <strain evidence="5 6">DSM 11589</strain>
    </source>
</reference>
<dbReference type="InterPro" id="IPR032823">
    <property type="entry name" value="BCA_ABC_TP_C"/>
</dbReference>
<dbReference type="GO" id="GO:0005886">
    <property type="term" value="C:plasma membrane"/>
    <property type="evidence" value="ECO:0007669"/>
    <property type="project" value="TreeGrafter"/>
</dbReference>
<feature type="domain" description="ABC transporter" evidence="4">
    <location>
        <begin position="6"/>
        <end position="248"/>
    </location>
</feature>
<dbReference type="Proteomes" id="UP000185678">
    <property type="component" value="Unassembled WGS sequence"/>
</dbReference>
<dbReference type="FunFam" id="3.40.50.300:FF:000421">
    <property type="entry name" value="Branched-chain amino acid ABC transporter ATP-binding protein"/>
    <property type="match status" value="1"/>
</dbReference>
<dbReference type="InterPro" id="IPR027417">
    <property type="entry name" value="P-loop_NTPase"/>
</dbReference>
<keyword evidence="1" id="KW-0813">Transport</keyword>
<sequence length="250" mass="27226">MSTVLLQTSGLGKAYGNFHAVNGVDLCVRAGTIHTVIGPNGAGKTTLFHCLTGERRPTSGKILFDGQDITHRPAHKRVSIGMARSFQITSLFQELSVRENLRLAAQGRDGARALTFWRPTEARRQHLEIADQILERLNMTARANTPAGDLSHGLQRVLEVGMALCGKPKLLLLDEPTSGMGIDDIPLMTSLIAELGKEHTVMLIEHNMSIVMSISDTITVMSRGQILVEGPPAVVRQDERVRSAYLGEEG</sequence>
<keyword evidence="3 5" id="KW-0067">ATP-binding</keyword>
<dbReference type="PANTHER" id="PTHR45772">
    <property type="entry name" value="CONSERVED COMPONENT OF ABC TRANSPORTER FOR NATURAL AMINO ACIDS-RELATED"/>
    <property type="match status" value="1"/>
</dbReference>
<evidence type="ECO:0000256" key="1">
    <source>
        <dbReference type="ARBA" id="ARBA00022448"/>
    </source>
</evidence>
<dbReference type="EMBL" id="FTOA01000001">
    <property type="protein sequence ID" value="SIS36816.1"/>
    <property type="molecule type" value="Genomic_DNA"/>
</dbReference>
<protein>
    <submittedName>
        <fullName evidence="5">Amino acid/amide ABC transporter ATP-binding protein 1, HAAT family</fullName>
    </submittedName>
</protein>
<dbReference type="InterPro" id="IPR051120">
    <property type="entry name" value="ABC_AA/LPS_Transport"/>
</dbReference>
<keyword evidence="2" id="KW-0547">Nucleotide-binding</keyword>
<dbReference type="SMART" id="SM00382">
    <property type="entry name" value="AAA"/>
    <property type="match status" value="1"/>
</dbReference>
<dbReference type="OrthoDB" id="9779872at2"/>
<dbReference type="Pfam" id="PF00005">
    <property type="entry name" value="ABC_tran"/>
    <property type="match status" value="1"/>
</dbReference>
<accession>A0A1N7IIJ4</accession>
<dbReference type="InterPro" id="IPR003439">
    <property type="entry name" value="ABC_transporter-like_ATP-bd"/>
</dbReference>
<dbReference type="Pfam" id="PF12399">
    <property type="entry name" value="BCA_ABC_TP_C"/>
    <property type="match status" value="1"/>
</dbReference>
<dbReference type="CDD" id="cd03219">
    <property type="entry name" value="ABC_Mj1267_LivG_branched"/>
    <property type="match status" value="1"/>
</dbReference>
<dbReference type="PROSITE" id="PS50893">
    <property type="entry name" value="ABC_TRANSPORTER_2"/>
    <property type="match status" value="1"/>
</dbReference>
<dbReference type="STRING" id="80876.SAMN05421779_101123"/>
<evidence type="ECO:0000256" key="2">
    <source>
        <dbReference type="ARBA" id="ARBA00022741"/>
    </source>
</evidence>
<gene>
    <name evidence="5" type="ORF">SAMN05421779_101123</name>
</gene>
<dbReference type="Gene3D" id="3.40.50.300">
    <property type="entry name" value="P-loop containing nucleotide triphosphate hydrolases"/>
    <property type="match status" value="1"/>
</dbReference>
<evidence type="ECO:0000313" key="5">
    <source>
        <dbReference type="EMBL" id="SIS36816.1"/>
    </source>
</evidence>
<dbReference type="GO" id="GO:0016887">
    <property type="term" value="F:ATP hydrolysis activity"/>
    <property type="evidence" value="ECO:0007669"/>
    <property type="project" value="InterPro"/>
</dbReference>
<dbReference type="GO" id="GO:0005524">
    <property type="term" value="F:ATP binding"/>
    <property type="evidence" value="ECO:0007669"/>
    <property type="project" value="UniProtKB-KW"/>
</dbReference>
<keyword evidence="6" id="KW-1185">Reference proteome</keyword>
<dbReference type="RefSeq" id="WP_076398028.1">
    <property type="nucleotide sequence ID" value="NZ_FTOA01000001.1"/>
</dbReference>
<organism evidence="5 6">
    <name type="scientific">Insolitispirillum peregrinum</name>
    <dbReference type="NCBI Taxonomy" id="80876"/>
    <lineage>
        <taxon>Bacteria</taxon>
        <taxon>Pseudomonadati</taxon>
        <taxon>Pseudomonadota</taxon>
        <taxon>Alphaproteobacteria</taxon>
        <taxon>Rhodospirillales</taxon>
        <taxon>Novispirillaceae</taxon>
        <taxon>Insolitispirillum</taxon>
    </lineage>
</organism>
<proteinExistence type="predicted"/>
<evidence type="ECO:0000259" key="4">
    <source>
        <dbReference type="PROSITE" id="PS50893"/>
    </source>
</evidence>
<dbReference type="SUPFAM" id="SSF52540">
    <property type="entry name" value="P-loop containing nucleoside triphosphate hydrolases"/>
    <property type="match status" value="1"/>
</dbReference>
<evidence type="ECO:0000313" key="6">
    <source>
        <dbReference type="Proteomes" id="UP000185678"/>
    </source>
</evidence>
<name>A0A1N7IIJ4_9PROT</name>
<evidence type="ECO:0000256" key="3">
    <source>
        <dbReference type="ARBA" id="ARBA00022840"/>
    </source>
</evidence>